<organism evidence="3 4">
    <name type="scientific">Vitis vinifera</name>
    <name type="common">Grape</name>
    <dbReference type="NCBI Taxonomy" id="29760"/>
    <lineage>
        <taxon>Eukaryota</taxon>
        <taxon>Viridiplantae</taxon>
        <taxon>Streptophyta</taxon>
        <taxon>Embryophyta</taxon>
        <taxon>Tracheophyta</taxon>
        <taxon>Spermatophyta</taxon>
        <taxon>Magnoliopsida</taxon>
        <taxon>eudicotyledons</taxon>
        <taxon>Gunneridae</taxon>
        <taxon>Pentapetalae</taxon>
        <taxon>rosids</taxon>
        <taxon>Vitales</taxon>
        <taxon>Vitaceae</taxon>
        <taxon>Viteae</taxon>
        <taxon>Vitis</taxon>
    </lineage>
</organism>
<dbReference type="EMBL" id="QGNW01001341">
    <property type="protein sequence ID" value="RVW44875.1"/>
    <property type="molecule type" value="Genomic_DNA"/>
</dbReference>
<protein>
    <submittedName>
        <fullName evidence="3">Uncharacterized protein</fullName>
    </submittedName>
</protein>
<evidence type="ECO:0000313" key="4">
    <source>
        <dbReference type="Proteomes" id="UP000288805"/>
    </source>
</evidence>
<dbReference type="Proteomes" id="UP000288805">
    <property type="component" value="Unassembled WGS sequence"/>
</dbReference>
<feature type="compositionally biased region" description="Polar residues" evidence="1">
    <location>
        <begin position="15"/>
        <end position="25"/>
    </location>
</feature>
<feature type="compositionally biased region" description="Basic and acidic residues" evidence="1">
    <location>
        <begin position="26"/>
        <end position="39"/>
    </location>
</feature>
<comment type="caution">
    <text evidence="3">The sequence shown here is derived from an EMBL/GenBank/DDBJ whole genome shotgun (WGS) entry which is preliminary data.</text>
</comment>
<gene>
    <name evidence="3" type="ORF">CK203_023604</name>
    <name evidence="2" type="ORF">CK203_087091</name>
</gene>
<sequence length="59" mass="6186">MGKYFAVKSGGASIEVQNEQPASSRSLKEKTSKAERRALQEAQRAAKAAAKGGDGSSLF</sequence>
<proteinExistence type="predicted"/>
<evidence type="ECO:0000313" key="3">
    <source>
        <dbReference type="EMBL" id="RVX06505.1"/>
    </source>
</evidence>
<feature type="region of interest" description="Disordered" evidence="1">
    <location>
        <begin position="15"/>
        <end position="59"/>
    </location>
</feature>
<evidence type="ECO:0000313" key="2">
    <source>
        <dbReference type="EMBL" id="RVW44875.1"/>
    </source>
</evidence>
<feature type="compositionally biased region" description="Low complexity" evidence="1">
    <location>
        <begin position="40"/>
        <end position="51"/>
    </location>
</feature>
<reference evidence="3 4" key="1">
    <citation type="journal article" date="2018" name="PLoS Genet.">
        <title>Population sequencing reveals clonal diversity and ancestral inbreeding in the grapevine cultivar Chardonnay.</title>
        <authorList>
            <person name="Roach M.J."/>
            <person name="Johnson D.L."/>
            <person name="Bohlmann J."/>
            <person name="van Vuuren H.J."/>
            <person name="Jones S.J."/>
            <person name="Pretorius I.S."/>
            <person name="Schmidt S.A."/>
            <person name="Borneman A.R."/>
        </authorList>
    </citation>
    <scope>NUCLEOTIDE SEQUENCE [LARGE SCALE GENOMIC DNA]</scope>
    <source>
        <strain evidence="4">cv. Chardonnay</strain>
        <strain evidence="3">I10V1</strain>
        <tissue evidence="3">Leaf</tissue>
    </source>
</reference>
<evidence type="ECO:0000256" key="1">
    <source>
        <dbReference type="SAM" id="MobiDB-lite"/>
    </source>
</evidence>
<name>A0A438JC27_VITVI</name>
<accession>A0A438JC27</accession>
<dbReference type="AlphaFoldDB" id="A0A438JC27"/>
<dbReference type="EMBL" id="QGNW01000051">
    <property type="protein sequence ID" value="RVX06505.1"/>
    <property type="molecule type" value="Genomic_DNA"/>
</dbReference>